<sequence length="217" mass="23540">MKTKLPLSAYTLDKMSAELYSASVNNASLQGTTVGGTKPLHRFIKGQPKITGIVVLVLGLSLFIVSIAIMPTAIEHILAIIPPSVLLGLLFIICGILYILTEHNPTKKTVTISLALSIVTLLVACWSMLHIIPSFLNGHYYYSHYDFMDDNVTEETVQLLLSNMNMSTCVEALYFFYTLVGAIILIVMSALAGAALRSTKSQAIIVMTTTAAESPVE</sequence>
<proteinExistence type="predicted"/>
<dbReference type="Proteomes" id="UP000424527">
    <property type="component" value="Unassembled WGS sequence"/>
</dbReference>
<accession>A0A6G0J142</accession>
<dbReference type="AlphaFoldDB" id="A0A6G0J142"/>
<dbReference type="EMBL" id="REGW02000004">
    <property type="protein sequence ID" value="KAE8297261.1"/>
    <property type="molecule type" value="Genomic_DNA"/>
</dbReference>
<gene>
    <name evidence="2" type="ORF">D5F01_LYC03877</name>
</gene>
<keyword evidence="1" id="KW-0472">Membrane</keyword>
<feature type="transmembrane region" description="Helical" evidence="1">
    <location>
        <begin position="50"/>
        <end position="70"/>
    </location>
</feature>
<keyword evidence="3" id="KW-1185">Reference proteome</keyword>
<evidence type="ECO:0000313" key="2">
    <source>
        <dbReference type="EMBL" id="KAE8297261.1"/>
    </source>
</evidence>
<reference evidence="2 3" key="1">
    <citation type="submission" date="2019-07" db="EMBL/GenBank/DDBJ databases">
        <title>Chromosome genome assembly for large yellow croaker.</title>
        <authorList>
            <person name="Xiao S."/>
        </authorList>
    </citation>
    <scope>NUCLEOTIDE SEQUENCE [LARGE SCALE GENOMIC DNA]</scope>
    <source>
        <strain evidence="2">JMULYC20181020</strain>
        <tissue evidence="2">Muscle</tissue>
    </source>
</reference>
<protein>
    <submittedName>
        <fullName evidence="2">Uncharacterized protein</fullName>
    </submittedName>
</protein>
<evidence type="ECO:0000256" key="1">
    <source>
        <dbReference type="SAM" id="Phobius"/>
    </source>
</evidence>
<keyword evidence="1" id="KW-0812">Transmembrane</keyword>
<feature type="transmembrane region" description="Helical" evidence="1">
    <location>
        <begin position="174"/>
        <end position="196"/>
    </location>
</feature>
<comment type="caution">
    <text evidence="2">The sequence shown here is derived from an EMBL/GenBank/DDBJ whole genome shotgun (WGS) entry which is preliminary data.</text>
</comment>
<organism evidence="2 3">
    <name type="scientific">Larimichthys crocea</name>
    <name type="common">Large yellow croaker</name>
    <name type="synonym">Pseudosciaena crocea</name>
    <dbReference type="NCBI Taxonomy" id="215358"/>
    <lineage>
        <taxon>Eukaryota</taxon>
        <taxon>Metazoa</taxon>
        <taxon>Chordata</taxon>
        <taxon>Craniata</taxon>
        <taxon>Vertebrata</taxon>
        <taxon>Euteleostomi</taxon>
        <taxon>Actinopterygii</taxon>
        <taxon>Neopterygii</taxon>
        <taxon>Teleostei</taxon>
        <taxon>Neoteleostei</taxon>
        <taxon>Acanthomorphata</taxon>
        <taxon>Eupercaria</taxon>
        <taxon>Sciaenidae</taxon>
        <taxon>Larimichthys</taxon>
    </lineage>
</organism>
<feature type="transmembrane region" description="Helical" evidence="1">
    <location>
        <begin position="112"/>
        <end position="132"/>
    </location>
</feature>
<evidence type="ECO:0000313" key="3">
    <source>
        <dbReference type="Proteomes" id="UP000424527"/>
    </source>
</evidence>
<name>A0A6G0J142_LARCR</name>
<keyword evidence="1" id="KW-1133">Transmembrane helix</keyword>
<feature type="transmembrane region" description="Helical" evidence="1">
    <location>
        <begin position="76"/>
        <end position="100"/>
    </location>
</feature>